<keyword evidence="13 14" id="KW-0368">Histidine biosynthesis</keyword>
<evidence type="ECO:0000313" key="18">
    <source>
        <dbReference type="Proteomes" id="UP000017052"/>
    </source>
</evidence>
<dbReference type="InterPro" id="IPR038019">
    <property type="entry name" value="PRib_AMP_CycHydrolase_sf"/>
</dbReference>
<evidence type="ECO:0000256" key="15">
    <source>
        <dbReference type="SAM" id="MobiDB-lite"/>
    </source>
</evidence>
<reference evidence="17" key="1">
    <citation type="submission" date="2013-08" db="EMBL/GenBank/DDBJ databases">
        <authorList>
            <person name="Durkin A.S."/>
            <person name="Haft D.R."/>
            <person name="McCorrison J."/>
            <person name="Torralba M."/>
            <person name="Gillis M."/>
            <person name="Haft D.H."/>
            <person name="Methe B."/>
            <person name="Sutton G."/>
            <person name="Nelson K.E."/>
        </authorList>
    </citation>
    <scope>NUCLEOTIDE SEQUENCE [LARGE SCALE GENOMIC DNA]</scope>
    <source>
        <strain evidence="17">F0233</strain>
    </source>
</reference>
<dbReference type="OrthoDB" id="9795769at2"/>
<comment type="similarity">
    <text evidence="6">In the N-terminal section; belongs to the PRA-CH family.</text>
</comment>
<feature type="region of interest" description="Disordered" evidence="15">
    <location>
        <begin position="125"/>
        <end position="149"/>
    </location>
</feature>
<evidence type="ECO:0000256" key="1">
    <source>
        <dbReference type="ARBA" id="ARBA00000024"/>
    </source>
</evidence>
<evidence type="ECO:0000256" key="13">
    <source>
        <dbReference type="ARBA" id="ARBA00023102"/>
    </source>
</evidence>
<feature type="domain" description="Phosphoribosyl-AMP cyclohydrolase" evidence="16">
    <location>
        <begin position="50"/>
        <end position="122"/>
    </location>
</feature>
<feature type="binding site" evidence="14">
    <location>
        <position position="97"/>
    </location>
    <ligand>
        <name>Mg(2+)</name>
        <dbReference type="ChEBI" id="CHEBI:18420"/>
    </ligand>
</feature>
<feature type="binding site" evidence="14">
    <location>
        <position position="121"/>
    </location>
    <ligand>
        <name>Zn(2+)</name>
        <dbReference type="ChEBI" id="CHEBI:29105"/>
        <note>ligand shared between dimeric partners</note>
    </ligand>
</feature>
<comment type="pathway">
    <text evidence="4">Amino-acid biosynthesis; L-histidine biosynthesis; L-histidine from 5-phospho-alpha-D-ribose 1-diphosphate: step 2/9.</text>
</comment>
<dbReference type="EMBL" id="ACVN02000088">
    <property type="protein sequence ID" value="ERK60353.1"/>
    <property type="molecule type" value="Genomic_DNA"/>
</dbReference>
<protein>
    <recommendedName>
        <fullName evidence="14">Phosphoribosyl-AMP cyclohydrolase</fullName>
        <shortName evidence="14">PRA-CH</shortName>
        <ecNumber evidence="14">3.5.4.19</ecNumber>
    </recommendedName>
</protein>
<dbReference type="RefSeq" id="WP_021796852.1">
    <property type="nucleotide sequence ID" value="NZ_ACVN02000088.1"/>
</dbReference>
<comment type="function">
    <text evidence="14">Catalyzes the hydrolysis of the adenine ring of phosphoribosyl-AMP.</text>
</comment>
<comment type="cofactor">
    <cofactor evidence="14">
        <name>Zn(2+)</name>
        <dbReference type="ChEBI" id="CHEBI:29105"/>
    </cofactor>
    <text evidence="14">Binds 1 zinc ion per subunit.</text>
</comment>
<evidence type="ECO:0000256" key="5">
    <source>
        <dbReference type="ARBA" id="ARBA00007731"/>
    </source>
</evidence>
<dbReference type="Proteomes" id="UP000017052">
    <property type="component" value="Unassembled WGS sequence"/>
</dbReference>
<gene>
    <name evidence="14 17" type="primary">hisI</name>
    <name evidence="17" type="ORF">HMPREF0682_2966</name>
</gene>
<comment type="subunit">
    <text evidence="14">Homodimer.</text>
</comment>
<dbReference type="UniPathway" id="UPA00031">
    <property type="reaction ID" value="UER00008"/>
</dbReference>
<dbReference type="GO" id="GO:0004635">
    <property type="term" value="F:phosphoribosyl-AMP cyclohydrolase activity"/>
    <property type="evidence" value="ECO:0007669"/>
    <property type="project" value="UniProtKB-UniRule"/>
</dbReference>
<evidence type="ECO:0000256" key="10">
    <source>
        <dbReference type="ARBA" id="ARBA00022801"/>
    </source>
</evidence>
<dbReference type="GO" id="GO:0008270">
    <property type="term" value="F:zinc ion binding"/>
    <property type="evidence" value="ECO:0007669"/>
    <property type="project" value="UniProtKB-UniRule"/>
</dbReference>
<evidence type="ECO:0000313" key="17">
    <source>
        <dbReference type="EMBL" id="ERK60353.1"/>
    </source>
</evidence>
<evidence type="ECO:0000256" key="7">
    <source>
        <dbReference type="ARBA" id="ARBA00022490"/>
    </source>
</evidence>
<organism evidence="17 18">
    <name type="scientific">Propionibacterium acidifaciens F0233</name>
    <dbReference type="NCBI Taxonomy" id="553198"/>
    <lineage>
        <taxon>Bacteria</taxon>
        <taxon>Bacillati</taxon>
        <taxon>Actinomycetota</taxon>
        <taxon>Actinomycetes</taxon>
        <taxon>Propionibacteriales</taxon>
        <taxon>Propionibacteriaceae</taxon>
        <taxon>Propionibacterium</taxon>
    </lineage>
</organism>
<comment type="subcellular location">
    <subcellularLocation>
        <location evidence="14">Cytoplasm</location>
    </subcellularLocation>
</comment>
<keyword evidence="12 14" id="KW-0460">Magnesium</keyword>
<keyword evidence="8 14" id="KW-0028">Amino-acid biosynthesis</keyword>
<feature type="binding site" evidence="14">
    <location>
        <position position="101"/>
    </location>
    <ligand>
        <name>Mg(2+)</name>
        <dbReference type="ChEBI" id="CHEBI:18420"/>
    </ligand>
</feature>
<dbReference type="Pfam" id="PF01502">
    <property type="entry name" value="PRA-CH"/>
    <property type="match status" value="1"/>
</dbReference>
<evidence type="ECO:0000256" key="6">
    <source>
        <dbReference type="ARBA" id="ARBA00008299"/>
    </source>
</evidence>
<evidence type="ECO:0000256" key="12">
    <source>
        <dbReference type="ARBA" id="ARBA00022842"/>
    </source>
</evidence>
<keyword evidence="11 14" id="KW-0862">Zinc</keyword>
<feature type="binding site" evidence="14">
    <location>
        <position position="114"/>
    </location>
    <ligand>
        <name>Zn(2+)</name>
        <dbReference type="ChEBI" id="CHEBI:29105"/>
        <note>ligand shared between dimeric partners</note>
    </ligand>
</feature>
<dbReference type="Gene3D" id="3.10.20.810">
    <property type="entry name" value="Phosphoribosyl-AMP cyclohydrolase"/>
    <property type="match status" value="1"/>
</dbReference>
<comment type="catalytic activity">
    <reaction evidence="2">
        <text>1-(5-phospho-beta-D-ribosyl)-ATP + H2O = 1-(5-phospho-beta-D-ribosyl)-5'-AMP + diphosphate + H(+)</text>
        <dbReference type="Rhea" id="RHEA:22828"/>
        <dbReference type="ChEBI" id="CHEBI:15377"/>
        <dbReference type="ChEBI" id="CHEBI:15378"/>
        <dbReference type="ChEBI" id="CHEBI:33019"/>
        <dbReference type="ChEBI" id="CHEBI:59457"/>
        <dbReference type="ChEBI" id="CHEBI:73183"/>
        <dbReference type="EC" id="3.6.1.31"/>
    </reaction>
</comment>
<dbReference type="InterPro" id="IPR026660">
    <property type="entry name" value="PRA-CH"/>
</dbReference>
<comment type="similarity">
    <text evidence="5">In the C-terminal section; belongs to the PRA-PH family.</text>
</comment>
<evidence type="ECO:0000256" key="4">
    <source>
        <dbReference type="ARBA" id="ARBA00005204"/>
    </source>
</evidence>
<evidence type="ECO:0000256" key="14">
    <source>
        <dbReference type="HAMAP-Rule" id="MF_01021"/>
    </source>
</evidence>
<sequence>MPSDAHDLPAEAAPPEGTVLPEGIASRLTFDSAGLVPAIAQDATSGRVLMMAWMNAASLAMTLATRRATYWSRSRRELWVKGATSGHTQYVCEARLDCDGDTILLRVDQVGGACHTGAESCFDTGGPLPLVEGSDDRTPPDGPAAGGAA</sequence>
<dbReference type="SUPFAM" id="SSF141734">
    <property type="entry name" value="HisI-like"/>
    <property type="match status" value="1"/>
</dbReference>
<keyword evidence="10 14" id="KW-0378">Hydrolase</keyword>
<dbReference type="EC" id="3.5.4.19" evidence="14"/>
<dbReference type="NCBIfam" id="NF000768">
    <property type="entry name" value="PRK00051.1"/>
    <property type="match status" value="1"/>
</dbReference>
<evidence type="ECO:0000256" key="3">
    <source>
        <dbReference type="ARBA" id="ARBA00005169"/>
    </source>
</evidence>
<dbReference type="GO" id="GO:0004636">
    <property type="term" value="F:phosphoribosyl-ATP diphosphatase activity"/>
    <property type="evidence" value="ECO:0007669"/>
    <property type="project" value="UniProtKB-EC"/>
</dbReference>
<evidence type="ECO:0000256" key="11">
    <source>
        <dbReference type="ARBA" id="ARBA00022833"/>
    </source>
</evidence>
<comment type="catalytic activity">
    <reaction evidence="1 14">
        <text>1-(5-phospho-beta-D-ribosyl)-5'-AMP + H2O = 1-(5-phospho-beta-D-ribosyl)-5-[(5-phospho-beta-D-ribosylamino)methylideneamino]imidazole-4-carboxamide</text>
        <dbReference type="Rhea" id="RHEA:20049"/>
        <dbReference type="ChEBI" id="CHEBI:15377"/>
        <dbReference type="ChEBI" id="CHEBI:58435"/>
        <dbReference type="ChEBI" id="CHEBI:59457"/>
        <dbReference type="EC" id="3.5.4.19"/>
    </reaction>
</comment>
<comment type="cofactor">
    <cofactor evidence="14">
        <name>Mg(2+)</name>
        <dbReference type="ChEBI" id="CHEBI:18420"/>
    </cofactor>
    <text evidence="14">Binds 1 Mg(2+) ion per subunit.</text>
</comment>
<dbReference type="FunFam" id="3.10.20.810:FF:000001">
    <property type="entry name" value="Histidine biosynthesis bifunctional protein HisIE"/>
    <property type="match status" value="1"/>
</dbReference>
<dbReference type="GO" id="GO:0000105">
    <property type="term" value="P:L-histidine biosynthetic process"/>
    <property type="evidence" value="ECO:0007669"/>
    <property type="project" value="UniProtKB-UniRule"/>
</dbReference>
<name>U2S3R6_9ACTN</name>
<evidence type="ECO:0000256" key="8">
    <source>
        <dbReference type="ARBA" id="ARBA00022605"/>
    </source>
</evidence>
<dbReference type="InterPro" id="IPR002496">
    <property type="entry name" value="PRib_AMP_CycHydrolase_dom"/>
</dbReference>
<dbReference type="GeneID" id="95360997"/>
<comment type="caution">
    <text evidence="17">The sequence shown here is derived from an EMBL/GenBank/DDBJ whole genome shotgun (WGS) entry which is preliminary data.</text>
</comment>
<dbReference type="HAMAP" id="MF_01021">
    <property type="entry name" value="HisI"/>
    <property type="match status" value="1"/>
</dbReference>
<feature type="binding site" evidence="14">
    <location>
        <position position="99"/>
    </location>
    <ligand>
        <name>Mg(2+)</name>
        <dbReference type="ChEBI" id="CHEBI:18420"/>
    </ligand>
</feature>
<evidence type="ECO:0000259" key="16">
    <source>
        <dbReference type="Pfam" id="PF01502"/>
    </source>
</evidence>
<dbReference type="PANTHER" id="PTHR42945:SF11">
    <property type="entry name" value="PHOSPHORIBOSYL-AMP CYCLOHYDROLASE"/>
    <property type="match status" value="1"/>
</dbReference>
<dbReference type="GO" id="GO:0000287">
    <property type="term" value="F:magnesium ion binding"/>
    <property type="evidence" value="ECO:0007669"/>
    <property type="project" value="UniProtKB-UniRule"/>
</dbReference>
<dbReference type="AlphaFoldDB" id="U2S3R6"/>
<evidence type="ECO:0000256" key="2">
    <source>
        <dbReference type="ARBA" id="ARBA00001460"/>
    </source>
</evidence>
<feature type="binding site" evidence="14">
    <location>
        <position position="98"/>
    </location>
    <ligand>
        <name>Zn(2+)</name>
        <dbReference type="ChEBI" id="CHEBI:29105"/>
        <note>ligand shared between dimeric partners</note>
    </ligand>
</feature>
<comment type="similarity">
    <text evidence="14">Belongs to the PRA-CH family.</text>
</comment>
<keyword evidence="9 14" id="KW-0479">Metal-binding</keyword>
<keyword evidence="18" id="KW-1185">Reference proteome</keyword>
<comment type="pathway">
    <text evidence="3 14">Amino-acid biosynthesis; L-histidine biosynthesis; L-histidine from 5-phospho-alpha-D-ribose 1-diphosphate: step 3/9.</text>
</comment>
<accession>U2S3R6</accession>
<proteinExistence type="inferred from homology"/>
<dbReference type="PANTHER" id="PTHR42945">
    <property type="entry name" value="HISTIDINE BIOSYNTHESIS BIFUNCTIONAL PROTEIN"/>
    <property type="match status" value="1"/>
</dbReference>
<dbReference type="GO" id="GO:0005737">
    <property type="term" value="C:cytoplasm"/>
    <property type="evidence" value="ECO:0007669"/>
    <property type="project" value="UniProtKB-SubCell"/>
</dbReference>
<evidence type="ECO:0000256" key="9">
    <source>
        <dbReference type="ARBA" id="ARBA00022723"/>
    </source>
</evidence>
<keyword evidence="7 14" id="KW-0963">Cytoplasm</keyword>